<dbReference type="InterPro" id="IPR013783">
    <property type="entry name" value="Ig-like_fold"/>
</dbReference>
<evidence type="ECO:0000256" key="3">
    <source>
        <dbReference type="ARBA" id="ARBA00005336"/>
    </source>
</evidence>
<dbReference type="FunFam" id="3.20.20.300:FF:000006">
    <property type="entry name" value="Beta-glucosidase H"/>
    <property type="match status" value="1"/>
</dbReference>
<evidence type="ECO:0000256" key="4">
    <source>
        <dbReference type="ARBA" id="ARBA00022801"/>
    </source>
</evidence>
<dbReference type="GO" id="GO:0030245">
    <property type="term" value="P:cellulose catabolic process"/>
    <property type="evidence" value="ECO:0007669"/>
    <property type="project" value="UniProtKB-UniPathway"/>
</dbReference>
<reference evidence="12 13" key="1">
    <citation type="submission" date="2013-03" db="EMBL/GenBank/DDBJ databases">
        <title>The Genome Sequence of Exophiala aquamarina CBS 119918.</title>
        <authorList>
            <consortium name="The Broad Institute Genomics Platform"/>
            <person name="Cuomo C."/>
            <person name="de Hoog S."/>
            <person name="Gorbushina A."/>
            <person name="Walker B."/>
            <person name="Young S.K."/>
            <person name="Zeng Q."/>
            <person name="Gargeya S."/>
            <person name="Fitzgerald M."/>
            <person name="Haas B."/>
            <person name="Abouelleil A."/>
            <person name="Allen A.W."/>
            <person name="Alvarado L."/>
            <person name="Arachchi H.M."/>
            <person name="Berlin A.M."/>
            <person name="Chapman S.B."/>
            <person name="Gainer-Dewar J."/>
            <person name="Goldberg J."/>
            <person name="Griggs A."/>
            <person name="Gujja S."/>
            <person name="Hansen M."/>
            <person name="Howarth C."/>
            <person name="Imamovic A."/>
            <person name="Ireland A."/>
            <person name="Larimer J."/>
            <person name="McCowan C."/>
            <person name="Murphy C."/>
            <person name="Pearson M."/>
            <person name="Poon T.W."/>
            <person name="Priest M."/>
            <person name="Roberts A."/>
            <person name="Saif S."/>
            <person name="Shea T."/>
            <person name="Sisk P."/>
            <person name="Sykes S."/>
            <person name="Wortman J."/>
            <person name="Nusbaum C."/>
            <person name="Birren B."/>
        </authorList>
    </citation>
    <scope>NUCLEOTIDE SEQUENCE [LARGE SCALE GENOMIC DNA]</scope>
    <source>
        <strain evidence="12 13">CBS 119918</strain>
    </source>
</reference>
<gene>
    <name evidence="12" type="ORF">A1O9_11258</name>
</gene>
<dbReference type="InterPro" id="IPR037524">
    <property type="entry name" value="PA14/GLEYA"/>
</dbReference>
<evidence type="ECO:0000256" key="1">
    <source>
        <dbReference type="ARBA" id="ARBA00000448"/>
    </source>
</evidence>
<dbReference type="Gene3D" id="3.20.20.300">
    <property type="entry name" value="Glycoside hydrolase, family 3, N-terminal domain"/>
    <property type="match status" value="1"/>
</dbReference>
<dbReference type="PROSITE" id="PS51820">
    <property type="entry name" value="PA14"/>
    <property type="match status" value="1"/>
</dbReference>
<dbReference type="PANTHER" id="PTHR42715">
    <property type="entry name" value="BETA-GLUCOSIDASE"/>
    <property type="match status" value="1"/>
</dbReference>
<feature type="domain" description="PA14" evidence="11">
    <location>
        <begin position="408"/>
        <end position="567"/>
    </location>
</feature>
<dbReference type="InterPro" id="IPR017853">
    <property type="entry name" value="GH"/>
</dbReference>
<dbReference type="SUPFAM" id="SSF51445">
    <property type="entry name" value="(Trans)glycosidases"/>
    <property type="match status" value="1"/>
</dbReference>
<evidence type="ECO:0000256" key="5">
    <source>
        <dbReference type="ARBA" id="ARBA00023001"/>
    </source>
</evidence>
<evidence type="ECO:0000256" key="6">
    <source>
        <dbReference type="ARBA" id="ARBA00023180"/>
    </source>
</evidence>
<evidence type="ECO:0000256" key="2">
    <source>
        <dbReference type="ARBA" id="ARBA00004987"/>
    </source>
</evidence>
<dbReference type="RefSeq" id="XP_013255431.1">
    <property type="nucleotide sequence ID" value="XM_013399977.1"/>
</dbReference>
<evidence type="ECO:0000313" key="13">
    <source>
        <dbReference type="Proteomes" id="UP000027920"/>
    </source>
</evidence>
<dbReference type="Pfam" id="PF14310">
    <property type="entry name" value="Fn3-like"/>
    <property type="match status" value="1"/>
</dbReference>
<dbReference type="Gene3D" id="2.60.40.10">
    <property type="entry name" value="Immunoglobulins"/>
    <property type="match status" value="1"/>
</dbReference>
<dbReference type="Gene3D" id="2.60.120.260">
    <property type="entry name" value="Galactose-binding domain-like"/>
    <property type="match status" value="1"/>
</dbReference>
<dbReference type="SMART" id="SM00758">
    <property type="entry name" value="PA14"/>
    <property type="match status" value="1"/>
</dbReference>
<dbReference type="InterPro" id="IPR011658">
    <property type="entry name" value="PA14_dom"/>
</dbReference>
<evidence type="ECO:0000256" key="7">
    <source>
        <dbReference type="ARBA" id="ARBA00023277"/>
    </source>
</evidence>
<dbReference type="GeneID" id="25286158"/>
<keyword evidence="6" id="KW-0325">Glycoprotein</keyword>
<evidence type="ECO:0000313" key="12">
    <source>
        <dbReference type="EMBL" id="KEF52841.1"/>
    </source>
</evidence>
<evidence type="ECO:0000256" key="9">
    <source>
        <dbReference type="ARBA" id="ARBA00023326"/>
    </source>
</evidence>
<dbReference type="PROSITE" id="PS00775">
    <property type="entry name" value="GLYCOSYL_HYDROL_F3"/>
    <property type="match status" value="1"/>
</dbReference>
<dbReference type="Proteomes" id="UP000027920">
    <property type="component" value="Unassembled WGS sequence"/>
</dbReference>
<dbReference type="SMART" id="SM01217">
    <property type="entry name" value="Fn3_like"/>
    <property type="match status" value="1"/>
</dbReference>
<dbReference type="EC" id="3.2.1.21" evidence="10"/>
<dbReference type="Gene3D" id="3.40.50.1700">
    <property type="entry name" value="Glycoside hydrolase family 3 C-terminal domain"/>
    <property type="match status" value="1"/>
</dbReference>
<dbReference type="Pfam" id="PF07691">
    <property type="entry name" value="PA14"/>
    <property type="match status" value="1"/>
</dbReference>
<dbReference type="GO" id="GO:0008422">
    <property type="term" value="F:beta-glucosidase activity"/>
    <property type="evidence" value="ECO:0007669"/>
    <property type="project" value="UniProtKB-EC"/>
</dbReference>
<keyword evidence="5" id="KW-0136">Cellulose degradation</keyword>
<proteinExistence type="inferred from homology"/>
<evidence type="ECO:0000256" key="8">
    <source>
        <dbReference type="ARBA" id="ARBA00023295"/>
    </source>
</evidence>
<dbReference type="InterPro" id="IPR026891">
    <property type="entry name" value="Fn3-like"/>
</dbReference>
<dbReference type="PRINTS" id="PR00133">
    <property type="entry name" value="GLHYDRLASE3"/>
</dbReference>
<dbReference type="STRING" id="1182545.A0A072NZ37"/>
<dbReference type="Pfam" id="PF00933">
    <property type="entry name" value="Glyco_hydro_3"/>
    <property type="match status" value="1"/>
</dbReference>
<dbReference type="HOGENOM" id="CLU_004542_4_0_1"/>
<evidence type="ECO:0000259" key="11">
    <source>
        <dbReference type="PROSITE" id="PS51820"/>
    </source>
</evidence>
<comment type="catalytic activity">
    <reaction evidence="1 10">
        <text>Hydrolysis of terminal, non-reducing beta-D-glucosyl residues with release of beta-D-glucose.</text>
        <dbReference type="EC" id="3.2.1.21"/>
    </reaction>
</comment>
<name>A0A072NZ37_9EURO</name>
<dbReference type="UniPathway" id="UPA00696"/>
<evidence type="ECO:0000256" key="10">
    <source>
        <dbReference type="RuleBase" id="RU361161"/>
    </source>
</evidence>
<dbReference type="AlphaFoldDB" id="A0A072NZ37"/>
<keyword evidence="13" id="KW-1185">Reference proteome</keyword>
<comment type="pathway">
    <text evidence="2 10">Glycan metabolism; cellulose degradation.</text>
</comment>
<keyword evidence="9 10" id="KW-0624">Polysaccharide degradation</keyword>
<dbReference type="SUPFAM" id="SSF52279">
    <property type="entry name" value="Beta-D-glucan exohydrolase, C-terminal domain"/>
    <property type="match status" value="1"/>
</dbReference>
<dbReference type="InterPro" id="IPR050288">
    <property type="entry name" value="Cellulose_deg_GH3"/>
</dbReference>
<keyword evidence="8 10" id="KW-0326">Glycosidase</keyword>
<dbReference type="InterPro" id="IPR036962">
    <property type="entry name" value="Glyco_hydro_3_N_sf"/>
</dbReference>
<dbReference type="PANTHER" id="PTHR42715:SF27">
    <property type="entry name" value="BETA-GLUCOSIDASE-RELATED"/>
    <property type="match status" value="1"/>
</dbReference>
<dbReference type="InterPro" id="IPR019800">
    <property type="entry name" value="Glyco_hydro_3_AS"/>
</dbReference>
<dbReference type="OrthoDB" id="47059at2759"/>
<dbReference type="InterPro" id="IPR036881">
    <property type="entry name" value="Glyco_hydro_3_C_sf"/>
</dbReference>
<keyword evidence="4 10" id="KW-0378">Hydrolase</keyword>
<dbReference type="FunFam" id="2.60.40.10:FF:000495">
    <property type="entry name" value="Periplasmic beta-glucosidase"/>
    <property type="match status" value="1"/>
</dbReference>
<comment type="similarity">
    <text evidence="3 10">Belongs to the glycosyl hydrolase 3 family.</text>
</comment>
<dbReference type="EMBL" id="AMGV01000016">
    <property type="protein sequence ID" value="KEF52841.1"/>
    <property type="molecule type" value="Genomic_DNA"/>
</dbReference>
<organism evidence="12 13">
    <name type="scientific">Exophiala aquamarina CBS 119918</name>
    <dbReference type="NCBI Taxonomy" id="1182545"/>
    <lineage>
        <taxon>Eukaryota</taxon>
        <taxon>Fungi</taxon>
        <taxon>Dikarya</taxon>
        <taxon>Ascomycota</taxon>
        <taxon>Pezizomycotina</taxon>
        <taxon>Eurotiomycetes</taxon>
        <taxon>Chaetothyriomycetidae</taxon>
        <taxon>Chaetothyriales</taxon>
        <taxon>Herpotrichiellaceae</taxon>
        <taxon>Exophiala</taxon>
    </lineage>
</organism>
<protein>
    <recommendedName>
        <fullName evidence="10">beta-glucosidase</fullName>
        <ecNumber evidence="10">3.2.1.21</ecNumber>
    </recommendedName>
</protein>
<comment type="caution">
    <text evidence="12">The sequence shown here is derived from an EMBL/GenBank/DDBJ whole genome shotgun (WGS) entry which is preliminary data.</text>
</comment>
<dbReference type="InterPro" id="IPR002772">
    <property type="entry name" value="Glyco_hydro_3_C"/>
</dbReference>
<keyword evidence="7 10" id="KW-0119">Carbohydrate metabolism</keyword>
<sequence>MGDAGHYHEAEPSGEKLNVESLLEQLTLSEKVALTAGKDFWHTTPIPRLSIPSIRLSDGPNGVRGTRFFDGIPAACLPCGTAIGATFDESLVRQLGRLLGDEARAKGAHVLLGPTINIQRSPLGGRGFESYSEDPFLSGVTAGNYCLGVQDRDIIPTLKHFVCNDQEHERMAVNAIVTERALREIYLSPFQTAIRIAQPGALMTAYNKVNGTHASENKRLLQDVLRKEWGWDGLVMSDWFGTYSTSEAIKAGLDLEMPGATRFRGQALSHAVLSNKIQEYELDDRVRNVLNLINKTRVAGIPENAPEMELNRPADRALMRQAAAESIVLLKNEENVLPFNKEKPILVVGPNAKIPAYCGGGSASLRPYAAITPFDGIVSQSASGVSFAQGTYAHKLLPEIGTSLRTDDGRVGFSLKVFNEPHTSKNRTLVDERHLTDTNMWFIDYSNPKLNKTWYADVEGIFTPEVSGVYDFGLAVHGTGKLYIDEQLVVSNVENQTPGSAFLGTGTVEEKGAIHLEKDRQYKLLVQWGCAETSKLKIGGLVDFGQGGVRIGGALNMSQEQAINDTLTLAKHVEQVVIFAGLTGEWESEGYDRPNMDLPPGTDELISRVLDVNPNTVIVIQSGTPVAMPWISKAKSVLHAWFGGNEAGHGIADVIYGNVNPSAKLPLTVPKRVNDNPAFLNFRSEAGRTLYGEDIYVGYRWYDKVGIEPLFPFGHGLSYTNFKLDGLRVEDLGREKTCKVQVMNDGPRAGAEVVQVYIGSPSAFETSSQIHRASKELKGFKKVRLEAHQTREVAIPIDAIRATSFWDESRQKWCSEKGRYKVLVGQNSQGPFLEAEIEISETQWWAGL</sequence>
<dbReference type="Pfam" id="PF01915">
    <property type="entry name" value="Glyco_hydro_3_C"/>
    <property type="match status" value="1"/>
</dbReference>
<dbReference type="InterPro" id="IPR001764">
    <property type="entry name" value="Glyco_hydro_3_N"/>
</dbReference>
<accession>A0A072NZ37</accession>
<dbReference type="VEuPathDB" id="FungiDB:A1O9_11258"/>